<accession>A0A182QV36</accession>
<reference evidence="2" key="2">
    <citation type="submission" date="2020-05" db="UniProtKB">
        <authorList>
            <consortium name="EnsemblMetazoa"/>
        </authorList>
    </citation>
    <scope>IDENTIFICATION</scope>
    <source>
        <strain evidence="2">FAR1</strain>
    </source>
</reference>
<evidence type="ECO:0000313" key="2">
    <source>
        <dbReference type="EnsemblMetazoa" id="AFAF017473-PA"/>
    </source>
</evidence>
<organism evidence="2 3">
    <name type="scientific">Anopheles farauti</name>
    <dbReference type="NCBI Taxonomy" id="69004"/>
    <lineage>
        <taxon>Eukaryota</taxon>
        <taxon>Metazoa</taxon>
        <taxon>Ecdysozoa</taxon>
        <taxon>Arthropoda</taxon>
        <taxon>Hexapoda</taxon>
        <taxon>Insecta</taxon>
        <taxon>Pterygota</taxon>
        <taxon>Neoptera</taxon>
        <taxon>Endopterygota</taxon>
        <taxon>Diptera</taxon>
        <taxon>Nematocera</taxon>
        <taxon>Culicoidea</taxon>
        <taxon>Culicidae</taxon>
        <taxon>Anophelinae</taxon>
        <taxon>Anopheles</taxon>
    </lineage>
</organism>
<keyword evidence="1" id="KW-1133">Transmembrane helix</keyword>
<dbReference type="EnsemblMetazoa" id="AFAF017473-RA">
    <property type="protein sequence ID" value="AFAF017473-PA"/>
    <property type="gene ID" value="AFAF017473"/>
</dbReference>
<dbReference type="VEuPathDB" id="VectorBase:AFAF017473"/>
<evidence type="ECO:0000256" key="1">
    <source>
        <dbReference type="SAM" id="Phobius"/>
    </source>
</evidence>
<evidence type="ECO:0000313" key="3">
    <source>
        <dbReference type="Proteomes" id="UP000075886"/>
    </source>
</evidence>
<proteinExistence type="predicted"/>
<keyword evidence="1" id="KW-0472">Membrane</keyword>
<feature type="transmembrane region" description="Helical" evidence="1">
    <location>
        <begin position="20"/>
        <end position="40"/>
    </location>
</feature>
<sequence length="52" mass="5841">MGMHTTITRPQSTLLDQVSMLVKVPAATVYIVTRGLMLIVRTLTRLGRMLQQ</sequence>
<reference evidence="3" key="1">
    <citation type="submission" date="2014-01" db="EMBL/GenBank/DDBJ databases">
        <title>The Genome Sequence of Anopheles farauti FAR1 (V2).</title>
        <authorList>
            <consortium name="The Broad Institute Genomics Platform"/>
            <person name="Neafsey D.E."/>
            <person name="Besansky N."/>
            <person name="Howell P."/>
            <person name="Walton C."/>
            <person name="Young S.K."/>
            <person name="Zeng Q."/>
            <person name="Gargeya S."/>
            <person name="Fitzgerald M."/>
            <person name="Haas B."/>
            <person name="Abouelleil A."/>
            <person name="Allen A.W."/>
            <person name="Alvarado L."/>
            <person name="Arachchi H.M."/>
            <person name="Berlin A.M."/>
            <person name="Chapman S.B."/>
            <person name="Gainer-Dewar J."/>
            <person name="Goldberg J."/>
            <person name="Griggs A."/>
            <person name="Gujja S."/>
            <person name="Hansen M."/>
            <person name="Howarth C."/>
            <person name="Imamovic A."/>
            <person name="Ireland A."/>
            <person name="Larimer J."/>
            <person name="McCowan C."/>
            <person name="Murphy C."/>
            <person name="Pearson M."/>
            <person name="Poon T.W."/>
            <person name="Priest M."/>
            <person name="Roberts A."/>
            <person name="Saif S."/>
            <person name="Shea T."/>
            <person name="Sisk P."/>
            <person name="Sykes S."/>
            <person name="Wortman J."/>
            <person name="Nusbaum C."/>
            <person name="Birren B."/>
        </authorList>
    </citation>
    <scope>NUCLEOTIDE SEQUENCE [LARGE SCALE GENOMIC DNA]</scope>
    <source>
        <strain evidence="3">FAR1</strain>
    </source>
</reference>
<dbReference type="EMBL" id="AXCN02001709">
    <property type="status" value="NOT_ANNOTATED_CDS"/>
    <property type="molecule type" value="Genomic_DNA"/>
</dbReference>
<keyword evidence="1" id="KW-0812">Transmembrane</keyword>
<dbReference type="Proteomes" id="UP000075886">
    <property type="component" value="Unassembled WGS sequence"/>
</dbReference>
<dbReference type="AlphaFoldDB" id="A0A182QV36"/>
<protein>
    <submittedName>
        <fullName evidence="2">Uncharacterized protein</fullName>
    </submittedName>
</protein>
<keyword evidence="3" id="KW-1185">Reference proteome</keyword>
<name>A0A182QV36_9DIPT</name>